<dbReference type="EMBL" id="QOCE01000046">
    <property type="protein sequence ID" value="RBW51326.1"/>
    <property type="molecule type" value="Genomic_DNA"/>
</dbReference>
<gene>
    <name evidence="10" type="ORF">DS909_19115</name>
</gene>
<keyword evidence="1 6" id="KW-0597">Phosphoprotein</keyword>
<dbReference type="GO" id="GO:0006355">
    <property type="term" value="P:regulation of DNA-templated transcription"/>
    <property type="evidence" value="ECO:0007669"/>
    <property type="project" value="InterPro"/>
</dbReference>
<accession>A0A366WPI8</accession>
<comment type="caution">
    <text evidence="10">The sequence shown here is derived from an EMBL/GenBank/DDBJ whole genome shotgun (WGS) entry which is preliminary data.</text>
</comment>
<dbReference type="InterPro" id="IPR039420">
    <property type="entry name" value="WalR-like"/>
</dbReference>
<dbReference type="SMART" id="SM00862">
    <property type="entry name" value="Trans_reg_C"/>
    <property type="match status" value="1"/>
</dbReference>
<evidence type="ECO:0000313" key="11">
    <source>
        <dbReference type="Proteomes" id="UP000252706"/>
    </source>
</evidence>
<reference evidence="10 11" key="1">
    <citation type="submission" date="2018-07" db="EMBL/GenBank/DDBJ databases">
        <title>Modular assembly of carbohydrate-degrading microbial communities in the ocean.</title>
        <authorList>
            <person name="Enke T.N."/>
            <person name="Datta M.S."/>
            <person name="Schwartzman J.A."/>
            <person name="Cermak N."/>
            <person name="Schmitz D.A."/>
            <person name="Barrere J."/>
            <person name="Cordero O.X."/>
        </authorList>
    </citation>
    <scope>NUCLEOTIDE SEQUENCE [LARGE SCALE GENOMIC DNA]</scope>
    <source>
        <strain evidence="10 11">C3M10</strain>
    </source>
</reference>
<dbReference type="OrthoDB" id="9784252at2"/>
<evidence type="ECO:0000256" key="6">
    <source>
        <dbReference type="PROSITE-ProRule" id="PRU00169"/>
    </source>
</evidence>
<dbReference type="Gene3D" id="1.10.10.10">
    <property type="entry name" value="Winged helix-like DNA-binding domain superfamily/Winged helix DNA-binding domain"/>
    <property type="match status" value="1"/>
</dbReference>
<dbReference type="GO" id="GO:0005829">
    <property type="term" value="C:cytosol"/>
    <property type="evidence" value="ECO:0007669"/>
    <property type="project" value="TreeGrafter"/>
</dbReference>
<evidence type="ECO:0000256" key="5">
    <source>
        <dbReference type="ARBA" id="ARBA00023163"/>
    </source>
</evidence>
<keyword evidence="5" id="KW-0804">Transcription</keyword>
<organism evidence="10 11">
    <name type="scientific">Phaeobacter gallaeciensis</name>
    <dbReference type="NCBI Taxonomy" id="60890"/>
    <lineage>
        <taxon>Bacteria</taxon>
        <taxon>Pseudomonadati</taxon>
        <taxon>Pseudomonadota</taxon>
        <taxon>Alphaproteobacteria</taxon>
        <taxon>Rhodobacterales</taxon>
        <taxon>Roseobacteraceae</taxon>
        <taxon>Phaeobacter</taxon>
    </lineage>
</organism>
<dbReference type="SMART" id="SM00448">
    <property type="entry name" value="REC"/>
    <property type="match status" value="1"/>
</dbReference>
<feature type="domain" description="OmpR/PhoB-type" evidence="9">
    <location>
        <begin position="146"/>
        <end position="246"/>
    </location>
</feature>
<evidence type="ECO:0000313" key="10">
    <source>
        <dbReference type="EMBL" id="RBW51326.1"/>
    </source>
</evidence>
<dbReference type="PROSITE" id="PS51755">
    <property type="entry name" value="OMPR_PHOB"/>
    <property type="match status" value="1"/>
</dbReference>
<dbReference type="GO" id="GO:0032993">
    <property type="term" value="C:protein-DNA complex"/>
    <property type="evidence" value="ECO:0007669"/>
    <property type="project" value="TreeGrafter"/>
</dbReference>
<dbReference type="InterPro" id="IPR001789">
    <property type="entry name" value="Sig_transdc_resp-reg_receiver"/>
</dbReference>
<evidence type="ECO:0000259" key="9">
    <source>
        <dbReference type="PROSITE" id="PS51755"/>
    </source>
</evidence>
<name>A0A366WPI8_9RHOB</name>
<feature type="modified residue" description="4-aspartylphosphate" evidence="6">
    <location>
        <position position="70"/>
    </location>
</feature>
<protein>
    <submittedName>
        <fullName evidence="10">DNA-binding response regulator</fullName>
    </submittedName>
</protein>
<evidence type="ECO:0000256" key="3">
    <source>
        <dbReference type="ARBA" id="ARBA00023015"/>
    </source>
</evidence>
<sequence>MIQCAGTTKKWPADQRFSILSRVHIIEDDTEISSLLSTYLTGRGFECHVSSSAEDAQAHKPTNFDIFIVDIMLPGIDGLRFCQWVRNTSDVPIIILSAEKGDAKRIHGIELGADDYLEKPFNPRELLARMNALLRRSSVGGRNHFTGKVGFSGWVLDRTHQKLHGPGALHVPLSSTEYQLISILIAAVPEPVSREDIGSAILNVALDPEDRRVDILVSRLRKKLSAIQHDADFIRTVRNRGYQFCAALQDMD</sequence>
<dbReference type="Gene3D" id="6.10.250.690">
    <property type="match status" value="1"/>
</dbReference>
<keyword evidence="4 7" id="KW-0238">DNA-binding</keyword>
<dbReference type="CDD" id="cd00383">
    <property type="entry name" value="trans_reg_C"/>
    <property type="match status" value="1"/>
</dbReference>
<evidence type="ECO:0000256" key="1">
    <source>
        <dbReference type="ARBA" id="ARBA00022553"/>
    </source>
</evidence>
<dbReference type="PANTHER" id="PTHR48111:SF4">
    <property type="entry name" value="DNA-BINDING DUAL TRANSCRIPTIONAL REGULATOR OMPR"/>
    <property type="match status" value="1"/>
</dbReference>
<proteinExistence type="predicted"/>
<keyword evidence="3" id="KW-0805">Transcription regulation</keyword>
<dbReference type="GO" id="GO:0000976">
    <property type="term" value="F:transcription cis-regulatory region binding"/>
    <property type="evidence" value="ECO:0007669"/>
    <property type="project" value="TreeGrafter"/>
</dbReference>
<keyword evidence="2" id="KW-0902">Two-component regulatory system</keyword>
<dbReference type="InterPro" id="IPR016032">
    <property type="entry name" value="Sig_transdc_resp-reg_C-effctor"/>
</dbReference>
<dbReference type="SUPFAM" id="SSF46894">
    <property type="entry name" value="C-terminal effector domain of the bipartite response regulators"/>
    <property type="match status" value="1"/>
</dbReference>
<dbReference type="InterPro" id="IPR036388">
    <property type="entry name" value="WH-like_DNA-bd_sf"/>
</dbReference>
<evidence type="ECO:0000256" key="4">
    <source>
        <dbReference type="ARBA" id="ARBA00023125"/>
    </source>
</evidence>
<feature type="DNA-binding region" description="OmpR/PhoB-type" evidence="7">
    <location>
        <begin position="146"/>
        <end position="246"/>
    </location>
</feature>
<dbReference type="SUPFAM" id="SSF52172">
    <property type="entry name" value="CheY-like"/>
    <property type="match status" value="1"/>
</dbReference>
<dbReference type="PROSITE" id="PS50110">
    <property type="entry name" value="RESPONSE_REGULATORY"/>
    <property type="match status" value="1"/>
</dbReference>
<dbReference type="AlphaFoldDB" id="A0A366WPI8"/>
<dbReference type="InterPro" id="IPR001867">
    <property type="entry name" value="OmpR/PhoB-type_DNA-bd"/>
</dbReference>
<dbReference type="Gene3D" id="3.40.50.2300">
    <property type="match status" value="1"/>
</dbReference>
<dbReference type="Pfam" id="PF00486">
    <property type="entry name" value="Trans_reg_C"/>
    <property type="match status" value="1"/>
</dbReference>
<dbReference type="Proteomes" id="UP000252706">
    <property type="component" value="Unassembled WGS sequence"/>
</dbReference>
<feature type="domain" description="Response regulatory" evidence="8">
    <location>
        <begin position="22"/>
        <end position="134"/>
    </location>
</feature>
<dbReference type="GO" id="GO:0000156">
    <property type="term" value="F:phosphorelay response regulator activity"/>
    <property type="evidence" value="ECO:0007669"/>
    <property type="project" value="TreeGrafter"/>
</dbReference>
<evidence type="ECO:0000259" key="8">
    <source>
        <dbReference type="PROSITE" id="PS50110"/>
    </source>
</evidence>
<dbReference type="RefSeq" id="WP_113825062.1">
    <property type="nucleotide sequence ID" value="NZ_QOCE01000046.1"/>
</dbReference>
<dbReference type="Pfam" id="PF00072">
    <property type="entry name" value="Response_reg"/>
    <property type="match status" value="1"/>
</dbReference>
<dbReference type="PANTHER" id="PTHR48111">
    <property type="entry name" value="REGULATOR OF RPOS"/>
    <property type="match status" value="1"/>
</dbReference>
<dbReference type="InterPro" id="IPR011006">
    <property type="entry name" value="CheY-like_superfamily"/>
</dbReference>
<evidence type="ECO:0000256" key="2">
    <source>
        <dbReference type="ARBA" id="ARBA00023012"/>
    </source>
</evidence>
<evidence type="ECO:0000256" key="7">
    <source>
        <dbReference type="PROSITE-ProRule" id="PRU01091"/>
    </source>
</evidence>